<gene>
    <name evidence="1" type="ORF">NP493_490g02004</name>
</gene>
<dbReference type="PANTHER" id="PTHR33395:SF22">
    <property type="entry name" value="REVERSE TRANSCRIPTASE DOMAIN-CONTAINING PROTEIN"/>
    <property type="match status" value="1"/>
</dbReference>
<dbReference type="EMBL" id="JAODUO010000489">
    <property type="protein sequence ID" value="KAK2179463.1"/>
    <property type="molecule type" value="Genomic_DNA"/>
</dbReference>
<protein>
    <submittedName>
        <fullName evidence="1">Uncharacterized protein</fullName>
    </submittedName>
</protein>
<dbReference type="SUPFAM" id="SSF56219">
    <property type="entry name" value="DNase I-like"/>
    <property type="match status" value="1"/>
</dbReference>
<evidence type="ECO:0000313" key="2">
    <source>
        <dbReference type="Proteomes" id="UP001209878"/>
    </source>
</evidence>
<evidence type="ECO:0000313" key="1">
    <source>
        <dbReference type="EMBL" id="KAK2179463.1"/>
    </source>
</evidence>
<dbReference type="Gene3D" id="3.60.10.10">
    <property type="entry name" value="Endonuclease/exonuclease/phosphatase"/>
    <property type="match status" value="1"/>
</dbReference>
<dbReference type="AlphaFoldDB" id="A0AAD9KXF5"/>
<sequence>MTGYVMFRKDRLGRKGGGVILYIKESIHAYEIKLEKEAECEEAVWCNIITGNSTLTVGLVYRSPNISMEENEKIHNAIKEVSKRDCIIMGILTMGISVDISTEYRERGSRVFNLVQDSFLSQHVLEATRGRTC</sequence>
<dbReference type="PANTHER" id="PTHR33395">
    <property type="entry name" value="TRANSCRIPTASE, PUTATIVE-RELATED-RELATED"/>
    <property type="match status" value="1"/>
</dbReference>
<keyword evidence="2" id="KW-1185">Reference proteome</keyword>
<name>A0AAD9KXF5_RIDPI</name>
<dbReference type="InterPro" id="IPR036691">
    <property type="entry name" value="Endo/exonu/phosph_ase_sf"/>
</dbReference>
<organism evidence="1 2">
    <name type="scientific">Ridgeia piscesae</name>
    <name type="common">Tubeworm</name>
    <dbReference type="NCBI Taxonomy" id="27915"/>
    <lineage>
        <taxon>Eukaryota</taxon>
        <taxon>Metazoa</taxon>
        <taxon>Spiralia</taxon>
        <taxon>Lophotrochozoa</taxon>
        <taxon>Annelida</taxon>
        <taxon>Polychaeta</taxon>
        <taxon>Sedentaria</taxon>
        <taxon>Canalipalpata</taxon>
        <taxon>Sabellida</taxon>
        <taxon>Siboglinidae</taxon>
        <taxon>Ridgeia</taxon>
    </lineage>
</organism>
<comment type="caution">
    <text evidence="1">The sequence shown here is derived from an EMBL/GenBank/DDBJ whole genome shotgun (WGS) entry which is preliminary data.</text>
</comment>
<reference evidence="1" key="1">
    <citation type="journal article" date="2023" name="Mol. Biol. Evol.">
        <title>Third-Generation Sequencing Reveals the Adaptive Role of the Epigenome in Three Deep-Sea Polychaetes.</title>
        <authorList>
            <person name="Perez M."/>
            <person name="Aroh O."/>
            <person name="Sun Y."/>
            <person name="Lan Y."/>
            <person name="Juniper S.K."/>
            <person name="Young C.R."/>
            <person name="Angers B."/>
            <person name="Qian P.Y."/>
        </authorList>
    </citation>
    <scope>NUCLEOTIDE SEQUENCE</scope>
    <source>
        <strain evidence="1">R07B-5</strain>
    </source>
</reference>
<accession>A0AAD9KXF5</accession>
<dbReference type="Proteomes" id="UP001209878">
    <property type="component" value="Unassembled WGS sequence"/>
</dbReference>
<proteinExistence type="predicted"/>